<organism evidence="2 3">
    <name type="scientific">Alkanindiges hydrocarboniclasticus</name>
    <dbReference type="NCBI Taxonomy" id="1907941"/>
    <lineage>
        <taxon>Bacteria</taxon>
        <taxon>Pseudomonadati</taxon>
        <taxon>Pseudomonadota</taxon>
        <taxon>Gammaproteobacteria</taxon>
        <taxon>Moraxellales</taxon>
        <taxon>Moraxellaceae</taxon>
        <taxon>Alkanindiges</taxon>
    </lineage>
</organism>
<dbReference type="AlphaFoldDB" id="A0A1S8CSK4"/>
<dbReference type="Gene3D" id="3.90.1200.10">
    <property type="match status" value="1"/>
</dbReference>
<name>A0A1S8CSK4_9GAMM</name>
<dbReference type="STRING" id="1907941.BKE30_11825"/>
<sequence>MTQALAADVFCQKFPVVFDWTILIESHHLDFAELNSLNCHSTAWSMSKGKPLIYAQIENLIGHGFKKFLIALFQVDSIVKQQIQQLQSLYPACTFKCLQVRDSWFFEQTDGLSVQGEKYLQHYINIFLRHNPVNPSFVWIQKIQSRSFNPLQYLKIDPHHSCPLVWVKEAKPAPKQQDTSNPAHATKTPTEPPCETLGFWLDVKGFAHRYRTLTTTSQPVQGSRIQACFQQVKQHCEEILLPLEDCNSATEPNTDSMVASRCFNRVSIDQKMGIVIKQSSEVQKIQQEVNFYQNLPAHLQIYFPRLVDSGVHTGISNADTVNRTAWYSLEYYPYKSLSQYFVYYALPIDSWNSIFDRLLFIHQQFTKTASLHSSQPSLKPPFIDSNALNQFYAQKLSARLTQAKTSAALEQILAAETICLNGQILQGFNTLQPWLMQQIKQLSTNVEMSFVHGDLCFSNLLFEPGSGVLRLIDPRGDFMGSVNQGDPRYDLAKVLHSVHGRYDFIINDLFRLEQDGLNFELSMPQSDYLETLQNLLFDKIRAQTPYAVPELILLESLLFLTMLPLHHDQPKRQIAFLLTGLKLLNGVYHKVCLDNKDAFNGHTALPNSASLKPAQALPVGLGPVKTPVIETVISV</sequence>
<protein>
    <recommendedName>
        <fullName evidence="1">Aminoglycoside phosphotransferase domain-containing protein</fullName>
    </recommendedName>
</protein>
<dbReference type="Pfam" id="PF01636">
    <property type="entry name" value="APH"/>
    <property type="match status" value="1"/>
</dbReference>
<dbReference type="InterPro" id="IPR002575">
    <property type="entry name" value="Aminoglycoside_PTrfase"/>
</dbReference>
<dbReference type="InterPro" id="IPR011009">
    <property type="entry name" value="Kinase-like_dom_sf"/>
</dbReference>
<keyword evidence="3" id="KW-1185">Reference proteome</keyword>
<evidence type="ECO:0000313" key="3">
    <source>
        <dbReference type="Proteomes" id="UP000192132"/>
    </source>
</evidence>
<feature type="domain" description="Aminoglycoside phosphotransferase" evidence="1">
    <location>
        <begin position="367"/>
        <end position="497"/>
    </location>
</feature>
<reference evidence="2 3" key="1">
    <citation type="submission" date="2016-10" db="EMBL/GenBank/DDBJ databases">
        <title>Draft Genome sequence of Alkanindiges sp. strain H1.</title>
        <authorList>
            <person name="Subhash Y."/>
            <person name="Lee S."/>
        </authorList>
    </citation>
    <scope>NUCLEOTIDE SEQUENCE [LARGE SCALE GENOMIC DNA]</scope>
    <source>
        <strain evidence="2 3">H1</strain>
    </source>
</reference>
<dbReference type="Proteomes" id="UP000192132">
    <property type="component" value="Unassembled WGS sequence"/>
</dbReference>
<proteinExistence type="predicted"/>
<dbReference type="OrthoDB" id="9814110at2"/>
<dbReference type="SUPFAM" id="SSF56112">
    <property type="entry name" value="Protein kinase-like (PK-like)"/>
    <property type="match status" value="1"/>
</dbReference>
<dbReference type="EMBL" id="MLCN01000030">
    <property type="protein sequence ID" value="ONG38625.1"/>
    <property type="molecule type" value="Genomic_DNA"/>
</dbReference>
<comment type="caution">
    <text evidence="2">The sequence shown here is derived from an EMBL/GenBank/DDBJ whole genome shotgun (WGS) entry which is preliminary data.</text>
</comment>
<evidence type="ECO:0000259" key="1">
    <source>
        <dbReference type="Pfam" id="PF01636"/>
    </source>
</evidence>
<dbReference type="RefSeq" id="WP_076878809.1">
    <property type="nucleotide sequence ID" value="NZ_MLCN01000030.1"/>
</dbReference>
<gene>
    <name evidence="2" type="ORF">BKE30_11825</name>
</gene>
<accession>A0A1S8CSK4</accession>
<evidence type="ECO:0000313" key="2">
    <source>
        <dbReference type="EMBL" id="ONG38625.1"/>
    </source>
</evidence>